<gene>
    <name evidence="1" type="ORF">PoB_001303100</name>
</gene>
<evidence type="ECO:0000313" key="1">
    <source>
        <dbReference type="EMBL" id="GFN86525.1"/>
    </source>
</evidence>
<reference evidence="1 2" key="1">
    <citation type="journal article" date="2021" name="Elife">
        <title>Chloroplast acquisition without the gene transfer in kleptoplastic sea slugs, Plakobranchus ocellatus.</title>
        <authorList>
            <person name="Maeda T."/>
            <person name="Takahashi S."/>
            <person name="Yoshida T."/>
            <person name="Shimamura S."/>
            <person name="Takaki Y."/>
            <person name="Nagai Y."/>
            <person name="Toyoda A."/>
            <person name="Suzuki Y."/>
            <person name="Arimoto A."/>
            <person name="Ishii H."/>
            <person name="Satoh N."/>
            <person name="Nishiyama T."/>
            <person name="Hasebe M."/>
            <person name="Maruyama T."/>
            <person name="Minagawa J."/>
            <person name="Obokata J."/>
            <person name="Shigenobu S."/>
        </authorList>
    </citation>
    <scope>NUCLEOTIDE SEQUENCE [LARGE SCALE GENOMIC DNA]</scope>
</reference>
<proteinExistence type="predicted"/>
<evidence type="ECO:0000313" key="2">
    <source>
        <dbReference type="Proteomes" id="UP000735302"/>
    </source>
</evidence>
<sequence length="123" mass="13669">MSTRIELTNTAFLSALPYPCPSSHLVDVNMKQAVNKTGQDAIRNVVKAERCGQEEDVEMVTLEPTQRMGERADFLDRQKDRQAREMAIGGTIDDECDLRSAETLLSKVGAPPQYPGLMEVLKT</sequence>
<accession>A0AAV3YGU6</accession>
<keyword evidence="2" id="KW-1185">Reference proteome</keyword>
<name>A0AAV3YGU6_9GAST</name>
<comment type="caution">
    <text evidence="1">The sequence shown here is derived from an EMBL/GenBank/DDBJ whole genome shotgun (WGS) entry which is preliminary data.</text>
</comment>
<dbReference type="EMBL" id="BLXT01001549">
    <property type="protein sequence ID" value="GFN86525.1"/>
    <property type="molecule type" value="Genomic_DNA"/>
</dbReference>
<organism evidence="1 2">
    <name type="scientific">Plakobranchus ocellatus</name>
    <dbReference type="NCBI Taxonomy" id="259542"/>
    <lineage>
        <taxon>Eukaryota</taxon>
        <taxon>Metazoa</taxon>
        <taxon>Spiralia</taxon>
        <taxon>Lophotrochozoa</taxon>
        <taxon>Mollusca</taxon>
        <taxon>Gastropoda</taxon>
        <taxon>Heterobranchia</taxon>
        <taxon>Euthyneura</taxon>
        <taxon>Panpulmonata</taxon>
        <taxon>Sacoglossa</taxon>
        <taxon>Placobranchoidea</taxon>
        <taxon>Plakobranchidae</taxon>
        <taxon>Plakobranchus</taxon>
    </lineage>
</organism>
<protein>
    <submittedName>
        <fullName evidence="1">Uncharacterized protein</fullName>
    </submittedName>
</protein>
<dbReference type="Proteomes" id="UP000735302">
    <property type="component" value="Unassembled WGS sequence"/>
</dbReference>
<dbReference type="AlphaFoldDB" id="A0AAV3YGU6"/>